<dbReference type="InterPro" id="IPR005828">
    <property type="entry name" value="MFS_sugar_transport-like"/>
</dbReference>
<evidence type="ECO:0000313" key="8">
    <source>
        <dbReference type="Proteomes" id="UP000053268"/>
    </source>
</evidence>
<feature type="transmembrane region" description="Helical" evidence="5">
    <location>
        <begin position="200"/>
        <end position="219"/>
    </location>
</feature>
<dbReference type="Proteomes" id="UP000053268">
    <property type="component" value="Unassembled WGS sequence"/>
</dbReference>
<dbReference type="InterPro" id="IPR020846">
    <property type="entry name" value="MFS_dom"/>
</dbReference>
<dbReference type="Pfam" id="PF00083">
    <property type="entry name" value="Sugar_tr"/>
    <property type="match status" value="1"/>
</dbReference>
<dbReference type="PROSITE" id="PS00216">
    <property type="entry name" value="SUGAR_TRANSPORT_1"/>
    <property type="match status" value="1"/>
</dbReference>
<keyword evidence="8" id="KW-1185">Reference proteome</keyword>
<feature type="transmembrane region" description="Helical" evidence="5">
    <location>
        <begin position="226"/>
        <end position="245"/>
    </location>
</feature>
<feature type="transmembrane region" description="Helical" evidence="5">
    <location>
        <begin position="428"/>
        <end position="449"/>
    </location>
</feature>
<dbReference type="InterPro" id="IPR036259">
    <property type="entry name" value="MFS_trans_sf"/>
</dbReference>
<sequence length="605" mass="67758">MWTLRTRRSLLLGRQLVTNGLNNKQFLYILFVLIDKMILTKVDTDDPDYVESCKEEMKKEAGGSDALERVLYHVGEMGRYQKLLFLSTLPFSLFFTFIYFGQMFITATPQQHWCHVPELAHLDMETRRNLSVPRVGDGWAQCAVYAANWSQVLHDMQPPETGTPTVPCKNGWDFLLEDIPYHTVVSERGWVCEYSGYAPFAQTMYFVGSFTGGVIFGWAADHYGRVPALVGTNLIACVGGLGTIFTKGLWDFVFCRFLVGMAFDNSFTLLYILVLEYVGPKQRTWAANVPLAFFFGGSCLLIPWLAYWIADWRKFLWYTTLPLSSCLLVPYLIPESARWLASRGKVNQAVKVLKKFERINRTKVPQDVMDDFIVSSSQSRQSSESIIEVFKSAPLRKMMLLLMVIYMACAMIFDGLVRMSEGLGVDFFLAFTLASATQIPSVGIVALLLDRLGRRYFTMGPVIMTGIFTITAAFVPKGLPQMILAIGSRFSINMACTAAVQWSTELVPTGARASGLSLVHVSGYVANMLSPLIVYSARIWGPFPLLTLGSTALTVSSICFLLPETKGRPMPQSIADGERLMRSHTLCGKAEEETDLNDKEKTLIT</sequence>
<dbReference type="EMBL" id="KQ459602">
    <property type="protein sequence ID" value="KPI93620.1"/>
    <property type="molecule type" value="Genomic_DNA"/>
</dbReference>
<dbReference type="GO" id="GO:0016020">
    <property type="term" value="C:membrane"/>
    <property type="evidence" value="ECO:0007669"/>
    <property type="project" value="UniProtKB-SubCell"/>
</dbReference>
<accession>A0A194PR66</accession>
<evidence type="ECO:0000313" key="7">
    <source>
        <dbReference type="EMBL" id="KPI93620.1"/>
    </source>
</evidence>
<feature type="transmembrane region" description="Helical" evidence="5">
    <location>
        <begin position="83"/>
        <end position="105"/>
    </location>
</feature>
<evidence type="ECO:0000256" key="2">
    <source>
        <dbReference type="ARBA" id="ARBA00022692"/>
    </source>
</evidence>
<reference evidence="7 8" key="1">
    <citation type="journal article" date="2015" name="Nat. Commun.">
        <title>Outbred genome sequencing and CRISPR/Cas9 gene editing in butterflies.</title>
        <authorList>
            <person name="Li X."/>
            <person name="Fan D."/>
            <person name="Zhang W."/>
            <person name="Liu G."/>
            <person name="Zhang L."/>
            <person name="Zhao L."/>
            <person name="Fang X."/>
            <person name="Chen L."/>
            <person name="Dong Y."/>
            <person name="Chen Y."/>
            <person name="Ding Y."/>
            <person name="Zhao R."/>
            <person name="Feng M."/>
            <person name="Zhu Y."/>
            <person name="Feng Y."/>
            <person name="Jiang X."/>
            <person name="Zhu D."/>
            <person name="Xiang H."/>
            <person name="Feng X."/>
            <person name="Li S."/>
            <person name="Wang J."/>
            <person name="Zhang G."/>
            <person name="Kronforst M.R."/>
            <person name="Wang W."/>
        </authorList>
    </citation>
    <scope>NUCLEOTIDE SEQUENCE [LARGE SCALE GENOMIC DNA]</scope>
    <source>
        <strain evidence="7">Ya'a_city_454_Px</strain>
        <tissue evidence="7">Whole body</tissue>
    </source>
</reference>
<evidence type="ECO:0000256" key="3">
    <source>
        <dbReference type="ARBA" id="ARBA00022989"/>
    </source>
</evidence>
<evidence type="ECO:0000256" key="4">
    <source>
        <dbReference type="ARBA" id="ARBA00023136"/>
    </source>
</evidence>
<keyword evidence="2 5" id="KW-0812">Transmembrane</keyword>
<evidence type="ECO:0000256" key="1">
    <source>
        <dbReference type="ARBA" id="ARBA00004141"/>
    </source>
</evidence>
<dbReference type="InterPro" id="IPR005829">
    <property type="entry name" value="Sugar_transporter_CS"/>
</dbReference>
<feature type="transmembrane region" description="Helical" evidence="5">
    <location>
        <begin position="285"/>
        <end position="309"/>
    </location>
</feature>
<dbReference type="Gene3D" id="1.20.1250.20">
    <property type="entry name" value="MFS general substrate transporter like domains"/>
    <property type="match status" value="1"/>
</dbReference>
<dbReference type="GO" id="GO:0022857">
    <property type="term" value="F:transmembrane transporter activity"/>
    <property type="evidence" value="ECO:0007669"/>
    <property type="project" value="InterPro"/>
</dbReference>
<gene>
    <name evidence="7" type="ORF">RR46_10880</name>
</gene>
<proteinExistence type="predicted"/>
<dbReference type="AlphaFoldDB" id="A0A194PR66"/>
<keyword evidence="4 5" id="KW-0472">Membrane</keyword>
<keyword evidence="3 5" id="KW-1133">Transmembrane helix</keyword>
<feature type="transmembrane region" description="Helical" evidence="5">
    <location>
        <begin position="257"/>
        <end position="278"/>
    </location>
</feature>
<dbReference type="PROSITE" id="PS50850">
    <property type="entry name" value="MFS"/>
    <property type="match status" value="1"/>
</dbReference>
<dbReference type="SUPFAM" id="SSF103473">
    <property type="entry name" value="MFS general substrate transporter"/>
    <property type="match status" value="1"/>
</dbReference>
<evidence type="ECO:0000256" key="5">
    <source>
        <dbReference type="SAM" id="Phobius"/>
    </source>
</evidence>
<feature type="transmembrane region" description="Helical" evidence="5">
    <location>
        <begin position="315"/>
        <end position="333"/>
    </location>
</feature>
<comment type="subcellular location">
    <subcellularLocation>
        <location evidence="1">Membrane</location>
        <topology evidence="1">Multi-pass membrane protein</topology>
    </subcellularLocation>
</comment>
<feature type="transmembrane region" description="Helical" evidence="5">
    <location>
        <begin position="398"/>
        <end position="416"/>
    </location>
</feature>
<organism evidence="7 8">
    <name type="scientific">Papilio xuthus</name>
    <name type="common">Asian swallowtail butterfly</name>
    <dbReference type="NCBI Taxonomy" id="66420"/>
    <lineage>
        <taxon>Eukaryota</taxon>
        <taxon>Metazoa</taxon>
        <taxon>Ecdysozoa</taxon>
        <taxon>Arthropoda</taxon>
        <taxon>Hexapoda</taxon>
        <taxon>Insecta</taxon>
        <taxon>Pterygota</taxon>
        <taxon>Neoptera</taxon>
        <taxon>Endopterygota</taxon>
        <taxon>Lepidoptera</taxon>
        <taxon>Glossata</taxon>
        <taxon>Ditrysia</taxon>
        <taxon>Papilionoidea</taxon>
        <taxon>Papilionidae</taxon>
        <taxon>Papilioninae</taxon>
        <taxon>Papilio</taxon>
    </lineage>
</organism>
<protein>
    <submittedName>
        <fullName evidence="7">Solute carrier family 22 member 1</fullName>
    </submittedName>
</protein>
<dbReference type="PANTHER" id="PTHR24064">
    <property type="entry name" value="SOLUTE CARRIER FAMILY 22 MEMBER"/>
    <property type="match status" value="1"/>
</dbReference>
<feature type="transmembrane region" description="Helical" evidence="5">
    <location>
        <begin position="543"/>
        <end position="562"/>
    </location>
</feature>
<feature type="domain" description="Major facilitator superfamily (MFS) profile" evidence="6">
    <location>
        <begin position="143"/>
        <end position="566"/>
    </location>
</feature>
<name>A0A194PR66_PAPXU</name>
<feature type="transmembrane region" description="Helical" evidence="5">
    <location>
        <begin position="456"/>
        <end position="476"/>
    </location>
</feature>
<evidence type="ECO:0000259" key="6">
    <source>
        <dbReference type="PROSITE" id="PS50850"/>
    </source>
</evidence>
<dbReference type="STRING" id="66420.A0A194PR66"/>